<dbReference type="Gene3D" id="3.90.1570.10">
    <property type="entry name" value="tt1808, chain A"/>
    <property type="match status" value="1"/>
</dbReference>
<evidence type="ECO:0000259" key="1">
    <source>
        <dbReference type="Pfam" id="PF05685"/>
    </source>
</evidence>
<dbReference type="RefSeq" id="WP_120798743.1">
    <property type="nucleotide sequence ID" value="NZ_RBXL01000001.1"/>
</dbReference>
<gene>
    <name evidence="2" type="ORF">BDD21_4191</name>
</gene>
<dbReference type="OrthoDB" id="26750at2"/>
<keyword evidence="2" id="KW-0378">Hydrolase</keyword>
<dbReference type="CDD" id="cd06260">
    <property type="entry name" value="DUF820-like"/>
    <property type="match status" value="1"/>
</dbReference>
<proteinExistence type="predicted"/>
<feature type="domain" description="Putative restriction endonuclease" evidence="1">
    <location>
        <begin position="11"/>
        <end position="175"/>
    </location>
</feature>
<reference evidence="2 3" key="1">
    <citation type="submission" date="2018-10" db="EMBL/GenBank/DDBJ databases">
        <title>Genomic Encyclopedia of Archaeal and Bacterial Type Strains, Phase II (KMG-II): from individual species to whole genera.</title>
        <authorList>
            <person name="Goeker M."/>
        </authorList>
    </citation>
    <scope>NUCLEOTIDE SEQUENCE [LARGE SCALE GENOMIC DNA]</scope>
    <source>
        <strain evidence="2 3">DSM 235</strain>
    </source>
</reference>
<organism evidence="2 3">
    <name type="scientific">Thiocapsa rosea</name>
    <dbReference type="NCBI Taxonomy" id="69360"/>
    <lineage>
        <taxon>Bacteria</taxon>
        <taxon>Pseudomonadati</taxon>
        <taxon>Pseudomonadota</taxon>
        <taxon>Gammaproteobacteria</taxon>
        <taxon>Chromatiales</taxon>
        <taxon>Chromatiaceae</taxon>
        <taxon>Thiocapsa</taxon>
    </lineage>
</organism>
<dbReference type="InterPro" id="IPR012296">
    <property type="entry name" value="Nuclease_put_TT1808"/>
</dbReference>
<dbReference type="Pfam" id="PF05685">
    <property type="entry name" value="Uma2"/>
    <property type="match status" value="1"/>
</dbReference>
<dbReference type="InterPro" id="IPR008538">
    <property type="entry name" value="Uma2"/>
</dbReference>
<protein>
    <submittedName>
        <fullName evidence="2">Uma2 family endonuclease</fullName>
    </submittedName>
</protein>
<dbReference type="PANTHER" id="PTHR36558:SF1">
    <property type="entry name" value="RESTRICTION ENDONUCLEASE DOMAIN-CONTAINING PROTEIN-RELATED"/>
    <property type="match status" value="1"/>
</dbReference>
<accession>A0A495VD12</accession>
<evidence type="ECO:0000313" key="2">
    <source>
        <dbReference type="EMBL" id="RKT46660.1"/>
    </source>
</evidence>
<name>A0A495VD12_9GAMM</name>
<comment type="caution">
    <text evidence="2">The sequence shown here is derived from an EMBL/GenBank/DDBJ whole genome shotgun (WGS) entry which is preliminary data.</text>
</comment>
<dbReference type="PANTHER" id="PTHR36558">
    <property type="entry name" value="GLR1098 PROTEIN"/>
    <property type="match status" value="1"/>
</dbReference>
<evidence type="ECO:0000313" key="3">
    <source>
        <dbReference type="Proteomes" id="UP000274556"/>
    </source>
</evidence>
<keyword evidence="2" id="KW-0255">Endonuclease</keyword>
<dbReference type="AlphaFoldDB" id="A0A495VD12"/>
<dbReference type="Proteomes" id="UP000274556">
    <property type="component" value="Unassembled WGS sequence"/>
</dbReference>
<dbReference type="InterPro" id="IPR011335">
    <property type="entry name" value="Restrct_endonuc-II-like"/>
</dbReference>
<sequence length="200" mass="22544">MQTQFTPEYRFEDYLAVERESIDVKHEYVAGQVFAMTGGSYEHSLIAANVTRRLGNHLDGGPCTVLTSDMRIRIETADVCAYPDVSVICDAPVFHDERRDVLTNPVLIAEVLSPSTEAYDRGGKFALYRRLPSLRHYLLIAQDQVAVDVFTRQPDGRWLLDAYADPQAEIVLEALDCRLSVRELYDRVVFGSRQEGGTQA</sequence>
<dbReference type="EMBL" id="RBXL01000001">
    <property type="protein sequence ID" value="RKT46660.1"/>
    <property type="molecule type" value="Genomic_DNA"/>
</dbReference>
<keyword evidence="3" id="KW-1185">Reference proteome</keyword>
<dbReference type="SUPFAM" id="SSF52980">
    <property type="entry name" value="Restriction endonuclease-like"/>
    <property type="match status" value="1"/>
</dbReference>
<dbReference type="GO" id="GO:0004519">
    <property type="term" value="F:endonuclease activity"/>
    <property type="evidence" value="ECO:0007669"/>
    <property type="project" value="UniProtKB-KW"/>
</dbReference>
<keyword evidence="2" id="KW-0540">Nuclease</keyword>